<gene>
    <name evidence="1" type="ORF">HNQ79_006481</name>
</gene>
<dbReference type="Gene3D" id="3.40.50.300">
    <property type="entry name" value="P-loop containing nucleotide triphosphate hydrolases"/>
    <property type="match status" value="1"/>
</dbReference>
<reference evidence="1 2" key="1">
    <citation type="submission" date="2020-08" db="EMBL/GenBank/DDBJ databases">
        <title>Genomic Encyclopedia of Type Strains, Phase IV (KMG-IV): sequencing the most valuable type-strain genomes for metagenomic binning, comparative biology and taxonomic classification.</title>
        <authorList>
            <person name="Goeker M."/>
        </authorList>
    </citation>
    <scope>NUCLEOTIDE SEQUENCE [LARGE SCALE GENOMIC DNA]</scope>
    <source>
        <strain evidence="1 2">DSM 40141</strain>
    </source>
</reference>
<evidence type="ECO:0000313" key="2">
    <source>
        <dbReference type="Proteomes" id="UP000540423"/>
    </source>
</evidence>
<protein>
    <submittedName>
        <fullName evidence="1">Uncharacterized protein</fullName>
    </submittedName>
</protein>
<accession>A0A7X0HM27</accession>
<dbReference type="SUPFAM" id="SSF52540">
    <property type="entry name" value="P-loop containing nucleoside triphosphate hydrolases"/>
    <property type="match status" value="1"/>
</dbReference>
<keyword evidence="2" id="KW-1185">Reference proteome</keyword>
<proteinExistence type="predicted"/>
<dbReference type="InterPro" id="IPR027417">
    <property type="entry name" value="P-loop_NTPase"/>
</dbReference>
<dbReference type="RefSeq" id="WP_221508348.1">
    <property type="nucleotide sequence ID" value="NZ_BNBN01000019.1"/>
</dbReference>
<dbReference type="AlphaFoldDB" id="A0A7X0HM27"/>
<dbReference type="Proteomes" id="UP000540423">
    <property type="component" value="Unassembled WGS sequence"/>
</dbReference>
<sequence>MTTLTPPVVIPDQGRRIAFVGKGGTGKSTIIAHMLKHWNASGIPASAMDADEPGDEEKGSLLEWSDEADLGGPVYPAPNRSKVRDQLVKYTPEGGLLAVDTGAWNRKAGNMHFAVLSGVDLAVLTLPPTRMEMNRAGSVLAAIDHLEEVGAHFPRLVICLTLTNASAKAADTTYRDLTGGGFTVLKTRIPRVDKEDGYGQSYGLEPQLVAGSPMDLLAVELAKEAAA</sequence>
<organism evidence="1 2">
    <name type="scientific">Streptomyces candidus</name>
    <dbReference type="NCBI Taxonomy" id="67283"/>
    <lineage>
        <taxon>Bacteria</taxon>
        <taxon>Bacillati</taxon>
        <taxon>Actinomycetota</taxon>
        <taxon>Actinomycetes</taxon>
        <taxon>Kitasatosporales</taxon>
        <taxon>Streptomycetaceae</taxon>
        <taxon>Streptomyces</taxon>
    </lineage>
</organism>
<name>A0A7X0HM27_9ACTN</name>
<dbReference type="EMBL" id="JACHEM010000032">
    <property type="protein sequence ID" value="MBB6439968.1"/>
    <property type="molecule type" value="Genomic_DNA"/>
</dbReference>
<evidence type="ECO:0000313" key="1">
    <source>
        <dbReference type="EMBL" id="MBB6439968.1"/>
    </source>
</evidence>
<comment type="caution">
    <text evidence="1">The sequence shown here is derived from an EMBL/GenBank/DDBJ whole genome shotgun (WGS) entry which is preliminary data.</text>
</comment>